<dbReference type="InterPro" id="IPR008197">
    <property type="entry name" value="WAP_dom"/>
</dbReference>
<reference evidence="3 4" key="1">
    <citation type="journal article" date="2014" name="Curr. Biol.">
        <title>The genome of the clonal raider ant Cerapachys biroi.</title>
        <authorList>
            <person name="Oxley P.R."/>
            <person name="Ji L."/>
            <person name="Fetter-Pruneda I."/>
            <person name="McKenzie S.K."/>
            <person name="Li C."/>
            <person name="Hu H."/>
            <person name="Zhang G."/>
            <person name="Kronauer D.J."/>
        </authorList>
    </citation>
    <scope>NUCLEOTIDE SEQUENCE [LARGE SCALE GENOMIC DNA]</scope>
</reference>
<evidence type="ECO:0000259" key="2">
    <source>
        <dbReference type="Pfam" id="PF00095"/>
    </source>
</evidence>
<keyword evidence="1" id="KW-0732">Signal</keyword>
<evidence type="ECO:0000256" key="1">
    <source>
        <dbReference type="SAM" id="SignalP"/>
    </source>
</evidence>
<dbReference type="AlphaFoldDB" id="A0A026WQ40"/>
<evidence type="ECO:0000313" key="3">
    <source>
        <dbReference type="EMBL" id="EZA57811.1"/>
    </source>
</evidence>
<proteinExistence type="predicted"/>
<feature type="signal peptide" evidence="1">
    <location>
        <begin position="1"/>
        <end position="18"/>
    </location>
</feature>
<feature type="domain" description="WAP" evidence="2">
    <location>
        <begin position="85"/>
        <end position="130"/>
    </location>
</feature>
<dbReference type="GO" id="GO:0005576">
    <property type="term" value="C:extracellular region"/>
    <property type="evidence" value="ECO:0007669"/>
    <property type="project" value="InterPro"/>
</dbReference>
<dbReference type="EMBL" id="KK107139">
    <property type="protein sequence ID" value="EZA57811.1"/>
    <property type="molecule type" value="Genomic_DNA"/>
</dbReference>
<dbReference type="SUPFAM" id="SSF57256">
    <property type="entry name" value="Elafin-like"/>
    <property type="match status" value="1"/>
</dbReference>
<gene>
    <name evidence="3" type="ORF">X777_00913</name>
</gene>
<dbReference type="Proteomes" id="UP000053097">
    <property type="component" value="Unassembled WGS sequence"/>
</dbReference>
<dbReference type="GO" id="GO:0030414">
    <property type="term" value="F:peptidase inhibitor activity"/>
    <property type="evidence" value="ECO:0007669"/>
    <property type="project" value="InterPro"/>
</dbReference>
<feature type="chain" id="PRO_5001546001" description="WAP domain-containing protein" evidence="1">
    <location>
        <begin position="19"/>
        <end position="133"/>
    </location>
</feature>
<accession>A0A026WQ40</accession>
<organism evidence="3 4">
    <name type="scientific">Ooceraea biroi</name>
    <name type="common">Clonal raider ant</name>
    <name type="synonym">Cerapachys biroi</name>
    <dbReference type="NCBI Taxonomy" id="2015173"/>
    <lineage>
        <taxon>Eukaryota</taxon>
        <taxon>Metazoa</taxon>
        <taxon>Ecdysozoa</taxon>
        <taxon>Arthropoda</taxon>
        <taxon>Hexapoda</taxon>
        <taxon>Insecta</taxon>
        <taxon>Pterygota</taxon>
        <taxon>Neoptera</taxon>
        <taxon>Endopterygota</taxon>
        <taxon>Hymenoptera</taxon>
        <taxon>Apocrita</taxon>
        <taxon>Aculeata</taxon>
        <taxon>Formicoidea</taxon>
        <taxon>Formicidae</taxon>
        <taxon>Dorylinae</taxon>
        <taxon>Ooceraea</taxon>
    </lineage>
</organism>
<sequence>MRGSSLCLLLLLVVLAKAYIKSCKYWCKIDNHQYYCCPSGKSGSWSERGWHSLFFPWFWFDVDEHPHVVEHPWHEMMMKWPAKKHCPPLRPHCPRSYEWYRPPELCHSDHECHEWEKCCYDVCLEHKTCKDAE</sequence>
<keyword evidence="4" id="KW-1185">Reference proteome</keyword>
<dbReference type="OrthoDB" id="6370971at2759"/>
<dbReference type="InterPro" id="IPR036645">
    <property type="entry name" value="Elafin-like_sf"/>
</dbReference>
<evidence type="ECO:0000313" key="4">
    <source>
        <dbReference type="Proteomes" id="UP000053097"/>
    </source>
</evidence>
<dbReference type="OMA" id="EWEKCCY"/>
<dbReference type="Pfam" id="PF00095">
    <property type="entry name" value="WAP"/>
    <property type="match status" value="1"/>
</dbReference>
<dbReference type="Gene3D" id="4.10.75.10">
    <property type="entry name" value="Elafin-like"/>
    <property type="match status" value="1"/>
</dbReference>
<protein>
    <recommendedName>
        <fullName evidence="2">WAP domain-containing protein</fullName>
    </recommendedName>
</protein>
<name>A0A026WQ40_OOCBI</name>